<dbReference type="UniPathway" id="UPA00558"/>
<keyword evidence="4" id="KW-0444">Lipid biosynthesis</keyword>
<protein>
    <recommendedName>
        <fullName evidence="3">phosphatidylserine decarboxylase</fullName>
        <ecNumber evidence="3">4.1.1.65</ecNumber>
    </recommendedName>
</protein>
<evidence type="ECO:0000313" key="14">
    <source>
        <dbReference type="Proteomes" id="UP000189796"/>
    </source>
</evidence>
<gene>
    <name evidence="13" type="ORF">SAMN05443248_6733</name>
</gene>
<keyword evidence="7" id="KW-0865">Zymogen</keyword>
<dbReference type="OrthoDB" id="9802030at2"/>
<keyword evidence="6" id="KW-0443">Lipid metabolism</keyword>
<keyword evidence="8" id="KW-0594">Phospholipid biosynthesis</keyword>
<evidence type="ECO:0000256" key="6">
    <source>
        <dbReference type="ARBA" id="ARBA00023098"/>
    </source>
</evidence>
<dbReference type="EC" id="4.1.1.65" evidence="3"/>
<dbReference type="InterPro" id="IPR033177">
    <property type="entry name" value="PSD-B"/>
</dbReference>
<evidence type="ECO:0000256" key="5">
    <source>
        <dbReference type="ARBA" id="ARBA00022793"/>
    </source>
</evidence>
<organism evidence="13 14">
    <name type="scientific">Bradyrhizobium erythrophlei</name>
    <dbReference type="NCBI Taxonomy" id="1437360"/>
    <lineage>
        <taxon>Bacteria</taxon>
        <taxon>Pseudomonadati</taxon>
        <taxon>Pseudomonadota</taxon>
        <taxon>Alphaproteobacteria</taxon>
        <taxon>Hyphomicrobiales</taxon>
        <taxon>Nitrobacteraceae</taxon>
        <taxon>Bradyrhizobium</taxon>
    </lineage>
</organism>
<keyword evidence="5" id="KW-0210">Decarboxylase</keyword>
<sequence>MTIKSLIAVLTQQEDLNFLLTNRIPRAALTRFVGWFSKIEQPLIRDLSIACWRLFSDLDLTEARETRFKSLHDCFTRELKPGLRPPDPDPSIVVSPCDAIVGAHGAIADTELFQIKGAPYSLLDLLGDPALVDAHRNGRFITLRLTSSMYHRFHAPQDCRIERVDFISGDTWNVNPIALKRVEKLFCKNERAVIRTRLASGESLTLVPVAAILVASIRLHFLDIMLNAASRGPTVFPCDVAVRKGDELGWFEHGSTIIVLTPDHFEFCDNVLESARILAGQPLMRKPA</sequence>
<evidence type="ECO:0000256" key="9">
    <source>
        <dbReference type="ARBA" id="ARBA00023239"/>
    </source>
</evidence>
<evidence type="ECO:0000256" key="12">
    <source>
        <dbReference type="ARBA" id="ARBA00024326"/>
    </source>
</evidence>
<comment type="pathway">
    <text evidence="12">Phospholipid metabolism; phosphatidylethanolamine biosynthesis.</text>
</comment>
<dbReference type="GO" id="GO:0004609">
    <property type="term" value="F:phosphatidylserine decarboxylase activity"/>
    <property type="evidence" value="ECO:0007669"/>
    <property type="project" value="UniProtKB-EC"/>
</dbReference>
<dbReference type="PANTHER" id="PTHR10067:SF6">
    <property type="entry name" value="PHOSPHATIDYLSERINE DECARBOXYLASE PROENZYME, MITOCHONDRIAL"/>
    <property type="match status" value="1"/>
</dbReference>
<evidence type="ECO:0000256" key="1">
    <source>
        <dbReference type="ARBA" id="ARBA00001928"/>
    </source>
</evidence>
<comment type="cofactor">
    <cofactor evidence="1">
        <name>pyruvate</name>
        <dbReference type="ChEBI" id="CHEBI:15361"/>
    </cofactor>
</comment>
<dbReference type="Pfam" id="PF02666">
    <property type="entry name" value="PS_Dcarbxylase"/>
    <property type="match status" value="1"/>
</dbReference>
<evidence type="ECO:0000256" key="10">
    <source>
        <dbReference type="ARBA" id="ARBA00023264"/>
    </source>
</evidence>
<reference evidence="13 14" key="1">
    <citation type="submission" date="2016-11" db="EMBL/GenBank/DDBJ databases">
        <authorList>
            <person name="Jaros S."/>
            <person name="Januszkiewicz K."/>
            <person name="Wedrychowicz H."/>
        </authorList>
    </citation>
    <scope>NUCLEOTIDE SEQUENCE [LARGE SCALE GENOMIC DNA]</scope>
    <source>
        <strain evidence="13 14">GAS138</strain>
    </source>
</reference>
<comment type="pathway">
    <text evidence="2">Lipid metabolism.</text>
</comment>
<dbReference type="Proteomes" id="UP000189796">
    <property type="component" value="Chromosome I"/>
</dbReference>
<dbReference type="AlphaFoldDB" id="A0A1M5WQL7"/>
<evidence type="ECO:0000256" key="4">
    <source>
        <dbReference type="ARBA" id="ARBA00022516"/>
    </source>
</evidence>
<name>A0A1M5WQL7_9BRAD</name>
<dbReference type="NCBIfam" id="TIGR00163">
    <property type="entry name" value="PS_decarb"/>
    <property type="match status" value="1"/>
</dbReference>
<dbReference type="RefSeq" id="WP_079605066.1">
    <property type="nucleotide sequence ID" value="NZ_LT670817.1"/>
</dbReference>
<evidence type="ECO:0000256" key="2">
    <source>
        <dbReference type="ARBA" id="ARBA00005189"/>
    </source>
</evidence>
<keyword evidence="9" id="KW-0456">Lyase</keyword>
<evidence type="ECO:0000256" key="11">
    <source>
        <dbReference type="ARBA" id="ARBA00023317"/>
    </source>
</evidence>
<evidence type="ECO:0000256" key="8">
    <source>
        <dbReference type="ARBA" id="ARBA00023209"/>
    </source>
</evidence>
<evidence type="ECO:0000256" key="3">
    <source>
        <dbReference type="ARBA" id="ARBA00012243"/>
    </source>
</evidence>
<evidence type="ECO:0000256" key="7">
    <source>
        <dbReference type="ARBA" id="ARBA00023145"/>
    </source>
</evidence>
<dbReference type="PANTHER" id="PTHR10067">
    <property type="entry name" value="PHOSPHATIDYLSERINE DECARBOXYLASE"/>
    <property type="match status" value="1"/>
</dbReference>
<proteinExistence type="predicted"/>
<dbReference type="InterPro" id="IPR003817">
    <property type="entry name" value="PS_Dcarbxylase"/>
</dbReference>
<dbReference type="EMBL" id="LT670817">
    <property type="protein sequence ID" value="SHH89798.1"/>
    <property type="molecule type" value="Genomic_DNA"/>
</dbReference>
<evidence type="ECO:0000313" key="13">
    <source>
        <dbReference type="EMBL" id="SHH89798.1"/>
    </source>
</evidence>
<keyword evidence="10" id="KW-1208">Phospholipid metabolism</keyword>
<dbReference type="GO" id="GO:0006646">
    <property type="term" value="P:phosphatidylethanolamine biosynthetic process"/>
    <property type="evidence" value="ECO:0007669"/>
    <property type="project" value="UniProtKB-UniPathway"/>
</dbReference>
<accession>A0A1M5WQL7</accession>
<keyword evidence="11" id="KW-0670">Pyruvate</keyword>